<comment type="caution">
    <text evidence="16">The sequence shown here is derived from an EMBL/GenBank/DDBJ whole genome shotgun (WGS) entry which is preliminary data.</text>
</comment>
<dbReference type="Pfam" id="PF07715">
    <property type="entry name" value="Plug"/>
    <property type="match status" value="1"/>
</dbReference>
<dbReference type="InterPro" id="IPR036942">
    <property type="entry name" value="Beta-barrel_TonB_sf"/>
</dbReference>
<evidence type="ECO:0000259" key="14">
    <source>
        <dbReference type="Pfam" id="PF00593"/>
    </source>
</evidence>
<feature type="domain" description="TonB-dependent receptor-like beta-barrel" evidence="14">
    <location>
        <begin position="326"/>
        <end position="851"/>
    </location>
</feature>
<dbReference type="GO" id="GO:0006826">
    <property type="term" value="P:iron ion transport"/>
    <property type="evidence" value="ECO:0007669"/>
    <property type="project" value="UniProtKB-KW"/>
</dbReference>
<keyword evidence="16" id="KW-0675">Receptor</keyword>
<dbReference type="Proteomes" id="UP000005555">
    <property type="component" value="Unassembled WGS sequence"/>
</dbReference>
<keyword evidence="3 11" id="KW-1134">Transmembrane beta strand</keyword>
<dbReference type="InterPro" id="IPR012910">
    <property type="entry name" value="Plug_dom"/>
</dbReference>
<dbReference type="PANTHER" id="PTHR32552">
    <property type="entry name" value="FERRICHROME IRON RECEPTOR-RELATED"/>
    <property type="match status" value="1"/>
</dbReference>
<dbReference type="eggNOG" id="COG4771">
    <property type="taxonomic scope" value="Bacteria"/>
</dbReference>
<evidence type="ECO:0000256" key="9">
    <source>
        <dbReference type="ARBA" id="ARBA00023136"/>
    </source>
</evidence>
<organism evidence="16 17">
    <name type="scientific">gamma proteobacterium HTCC2207</name>
    <dbReference type="NCBI Taxonomy" id="314287"/>
    <lineage>
        <taxon>Bacteria</taxon>
        <taxon>Pseudomonadati</taxon>
        <taxon>Pseudomonadota</taxon>
        <taxon>Gammaproteobacteria</taxon>
        <taxon>Cellvibrionales</taxon>
        <taxon>Porticoccaceae</taxon>
        <taxon>SAR92 clade</taxon>
    </lineage>
</organism>
<dbReference type="OrthoDB" id="7051185at2"/>
<keyword evidence="2 11" id="KW-0813">Transport</keyword>
<evidence type="ECO:0000256" key="6">
    <source>
        <dbReference type="ARBA" id="ARBA00023004"/>
    </source>
</evidence>
<gene>
    <name evidence="16" type="ORF">GB2207_05564</name>
</gene>
<dbReference type="Pfam" id="PF00593">
    <property type="entry name" value="TonB_dep_Rec_b-barrel"/>
    <property type="match status" value="1"/>
</dbReference>
<proteinExistence type="inferred from homology"/>
<sequence>MKTRSFLKLSSMTLAIATISTGAYSAQLEEIIVTAQKRAESLQDVPISMTAITGERMKDAGITSFADLNGFVPNLAISENAVNTIITMRGISVGANQSFEQSVGVYVDGVHYGKSRQIRTGLFDLQQVEVLRGPQGILFGKNTLAGAINVTTAEPEMGEGMSGKVAATVESDDGELLEAHLNYSPSDNLGFRFAVRDRSDDGYMDNGFATAANGAPTAMPTTDETIWRFTTMWEPNDSTAIKLTHGESDFVRVGGPGAVTTFAPETNIPASNSVMFAMMGASFPDYAANVAAGDIDAFRDGRSIGGLALAQSLGRDLDRTEEKFEGTDTQTSDTALRIDIEMKNGYSFHSVTGRNTYDYEDGMDADWLPVTFVGRSDISEYKQTSQEFRIASPTDQTFSFVAGAYWSKAEQDIDRTVIVDGTLGNPDLMKVITGLGDPANGTASFLAFSKAQIAGAILGAQGVTDPAAIGAWMGTPTGIGTVNAFWGVDGMAMWNQAGRVSNYASTTDTVAAFFQGTYELSDTLTLTAGVRYTEEDKEASAKADLTASYTGLATPNETPFLAALQSASFGVWAHDFNEKRSTNQVIPAANLQWEQSDTSKYYISYSEGFKSGGFNSVDDQNPNILADGTVQRTVPGIGFEYDDESARSFEIGGKHVLLDGAMNLNWAYFNSEYEDQQVSTFVGLGFVVANAASSEIQGIEMDMTWQATDELRLGLAMAFLDGEYGSFDAAGCTASQASALLGLGDLTSSSPVTSAMGCQQQFLGDGNPSGSAQDISGGQLGSDYSGSITADYIKPLSNGLIWFAGLDVNFTDMYYMTGDLDPIDIQSGFEKVNIRAGIRGENWDMMLFGRNITDEITATGAADVPLAGGAHFSYMARGAVWGARLSYSF</sequence>
<evidence type="ECO:0000256" key="10">
    <source>
        <dbReference type="ARBA" id="ARBA00023237"/>
    </source>
</evidence>
<evidence type="ECO:0000256" key="1">
    <source>
        <dbReference type="ARBA" id="ARBA00004571"/>
    </source>
</evidence>
<dbReference type="AlphaFoldDB" id="Q1YQ06"/>
<evidence type="ECO:0000256" key="13">
    <source>
        <dbReference type="SAM" id="SignalP"/>
    </source>
</evidence>
<keyword evidence="9 11" id="KW-0472">Membrane</keyword>
<keyword evidence="6" id="KW-0408">Iron</keyword>
<keyword evidence="5 11" id="KW-0812">Transmembrane</keyword>
<keyword evidence="17" id="KW-1185">Reference proteome</keyword>
<evidence type="ECO:0000256" key="8">
    <source>
        <dbReference type="ARBA" id="ARBA00023077"/>
    </source>
</evidence>
<reference evidence="16 17" key="1">
    <citation type="submission" date="2006-03" db="EMBL/GenBank/DDBJ databases">
        <authorList>
            <person name="Giovannoni S.J."/>
            <person name="Cho J.-C."/>
            <person name="Ferriera S."/>
            <person name="Johnson J."/>
            <person name="Kravitz S."/>
            <person name="Halpern A."/>
            <person name="Remington K."/>
            <person name="Beeson K."/>
            <person name="Tran B."/>
            <person name="Rogers Y.-H."/>
            <person name="Friedman R."/>
            <person name="Venter J.C."/>
        </authorList>
    </citation>
    <scope>NUCLEOTIDE SEQUENCE [LARGE SCALE GENOMIC DNA]</scope>
    <source>
        <strain evidence="16 17">HTCC2207</strain>
    </source>
</reference>
<evidence type="ECO:0000256" key="3">
    <source>
        <dbReference type="ARBA" id="ARBA00022452"/>
    </source>
</evidence>
<name>Q1YQ06_9GAMM</name>
<keyword evidence="13" id="KW-0732">Signal</keyword>
<keyword evidence="8 12" id="KW-0798">TonB box</keyword>
<dbReference type="InterPro" id="IPR039426">
    <property type="entry name" value="TonB-dep_rcpt-like"/>
</dbReference>
<keyword evidence="7" id="KW-0406">Ion transport</keyword>
<evidence type="ECO:0000259" key="15">
    <source>
        <dbReference type="Pfam" id="PF07715"/>
    </source>
</evidence>
<keyword evidence="10 11" id="KW-0998">Cell outer membrane</keyword>
<dbReference type="HOGENOM" id="CLU_008287_15_0_6"/>
<keyword evidence="4" id="KW-0410">Iron transport</keyword>
<dbReference type="GO" id="GO:0009279">
    <property type="term" value="C:cell outer membrane"/>
    <property type="evidence" value="ECO:0007669"/>
    <property type="project" value="UniProtKB-SubCell"/>
</dbReference>
<evidence type="ECO:0000256" key="5">
    <source>
        <dbReference type="ARBA" id="ARBA00022692"/>
    </source>
</evidence>
<comment type="similarity">
    <text evidence="11 12">Belongs to the TonB-dependent receptor family.</text>
</comment>
<dbReference type="EMBL" id="AAPI01000008">
    <property type="protein sequence ID" value="EAS46203.1"/>
    <property type="molecule type" value="Genomic_DNA"/>
</dbReference>
<dbReference type="InterPro" id="IPR000531">
    <property type="entry name" value="Beta-barrel_TonB"/>
</dbReference>
<evidence type="ECO:0000313" key="17">
    <source>
        <dbReference type="Proteomes" id="UP000005555"/>
    </source>
</evidence>
<evidence type="ECO:0000256" key="2">
    <source>
        <dbReference type="ARBA" id="ARBA00022448"/>
    </source>
</evidence>
<dbReference type="SUPFAM" id="SSF56935">
    <property type="entry name" value="Porins"/>
    <property type="match status" value="1"/>
</dbReference>
<protein>
    <submittedName>
        <fullName evidence="16">TonB-dependent receptor</fullName>
    </submittedName>
</protein>
<dbReference type="PROSITE" id="PS52016">
    <property type="entry name" value="TONB_DEPENDENT_REC_3"/>
    <property type="match status" value="1"/>
</dbReference>
<feature type="chain" id="PRO_5004198139" evidence="13">
    <location>
        <begin position="26"/>
        <end position="889"/>
    </location>
</feature>
<feature type="signal peptide" evidence="13">
    <location>
        <begin position="1"/>
        <end position="25"/>
    </location>
</feature>
<evidence type="ECO:0000313" key="16">
    <source>
        <dbReference type="EMBL" id="EAS46203.1"/>
    </source>
</evidence>
<dbReference type="Gene3D" id="2.40.170.20">
    <property type="entry name" value="TonB-dependent receptor, beta-barrel domain"/>
    <property type="match status" value="3"/>
</dbReference>
<accession>Q1YQ06</accession>
<dbReference type="PANTHER" id="PTHR32552:SF81">
    <property type="entry name" value="TONB-DEPENDENT OUTER MEMBRANE RECEPTOR"/>
    <property type="match status" value="1"/>
</dbReference>
<comment type="subcellular location">
    <subcellularLocation>
        <location evidence="1 11">Cell outer membrane</location>
        <topology evidence="1 11">Multi-pass membrane protein</topology>
    </subcellularLocation>
</comment>
<evidence type="ECO:0000256" key="12">
    <source>
        <dbReference type="RuleBase" id="RU003357"/>
    </source>
</evidence>
<evidence type="ECO:0000256" key="4">
    <source>
        <dbReference type="ARBA" id="ARBA00022496"/>
    </source>
</evidence>
<feature type="domain" description="TonB-dependent receptor plug" evidence="15">
    <location>
        <begin position="42"/>
        <end position="147"/>
    </location>
</feature>
<evidence type="ECO:0000256" key="7">
    <source>
        <dbReference type="ARBA" id="ARBA00023065"/>
    </source>
</evidence>
<evidence type="ECO:0000256" key="11">
    <source>
        <dbReference type="PROSITE-ProRule" id="PRU01360"/>
    </source>
</evidence>
<dbReference type="STRING" id="314287.GB2207_05564"/>